<name>A0AA50KMB9_9GAMM</name>
<dbReference type="EMBL" id="CP118224">
    <property type="protein sequence ID" value="WMC11084.1"/>
    <property type="molecule type" value="Genomic_DNA"/>
</dbReference>
<dbReference type="NCBIfam" id="NF033516">
    <property type="entry name" value="transpos_IS3"/>
    <property type="match status" value="1"/>
</dbReference>
<dbReference type="EMBL" id="CP118224">
    <property type="protein sequence ID" value="WMC09605.1"/>
    <property type="molecule type" value="Genomic_DNA"/>
</dbReference>
<dbReference type="Pfam" id="PF00665">
    <property type="entry name" value="rve"/>
    <property type="match status" value="1"/>
</dbReference>
<dbReference type="EMBL" id="CP118224">
    <property type="protein sequence ID" value="WMC10608.1"/>
    <property type="molecule type" value="Genomic_DNA"/>
</dbReference>
<organism evidence="4 12">
    <name type="scientific">Oceanimonas pelagia</name>
    <dbReference type="NCBI Taxonomy" id="3028314"/>
    <lineage>
        <taxon>Bacteria</taxon>
        <taxon>Pseudomonadati</taxon>
        <taxon>Pseudomonadota</taxon>
        <taxon>Gammaproteobacteria</taxon>
        <taxon>Aeromonadales</taxon>
        <taxon>Aeromonadaceae</taxon>
        <taxon>Oceanimonas</taxon>
    </lineage>
</organism>
<evidence type="ECO:0000256" key="2">
    <source>
        <dbReference type="SAM" id="Coils"/>
    </source>
</evidence>
<gene>
    <name evidence="8" type="ORF">PU634_00805</name>
    <name evidence="9" type="ORF">PU634_01590</name>
    <name evidence="10" type="ORF">PU634_02035</name>
    <name evidence="11" type="ORF">PU634_05370</name>
    <name evidence="4" type="ORF">PU634_10800</name>
    <name evidence="5" type="ORF">PU634_11470</name>
    <name evidence="6" type="ORF">PU634_14295</name>
    <name evidence="7" type="ORF">PU634_16280</name>
</gene>
<evidence type="ECO:0000313" key="4">
    <source>
        <dbReference type="EMBL" id="WMC09605.1"/>
    </source>
</evidence>
<dbReference type="InterPro" id="IPR009057">
    <property type="entry name" value="Homeodomain-like_sf"/>
</dbReference>
<dbReference type="KEGG" id="ope:PU634_14295"/>
<dbReference type="EMBL" id="CP118224">
    <property type="protein sequence ID" value="WMC10240.1"/>
    <property type="molecule type" value="Genomic_DNA"/>
</dbReference>
<dbReference type="EMBL" id="CP118224">
    <property type="protein sequence ID" value="WMC11165.1"/>
    <property type="molecule type" value="Genomic_DNA"/>
</dbReference>
<evidence type="ECO:0000313" key="12">
    <source>
        <dbReference type="Proteomes" id="UP001223802"/>
    </source>
</evidence>
<dbReference type="SUPFAM" id="SSF53098">
    <property type="entry name" value="Ribonuclease H-like"/>
    <property type="match status" value="1"/>
</dbReference>
<dbReference type="InterPro" id="IPR050900">
    <property type="entry name" value="Transposase_IS3/IS150/IS904"/>
</dbReference>
<keyword evidence="2" id="KW-0175">Coiled coil</keyword>
<evidence type="ECO:0000313" key="9">
    <source>
        <dbReference type="EMBL" id="WMC11084.1"/>
    </source>
</evidence>
<evidence type="ECO:0000256" key="1">
    <source>
        <dbReference type="ARBA" id="ARBA00009964"/>
    </source>
</evidence>
<dbReference type="KEGG" id="ope:PU634_02035"/>
<evidence type="ECO:0000313" key="8">
    <source>
        <dbReference type="EMBL" id="WMC10937.1"/>
    </source>
</evidence>
<dbReference type="AlphaFoldDB" id="A0AA50KMB9"/>
<dbReference type="GO" id="GO:0004803">
    <property type="term" value="F:transposase activity"/>
    <property type="evidence" value="ECO:0007669"/>
    <property type="project" value="InterPro"/>
</dbReference>
<dbReference type="InterPro" id="IPR002514">
    <property type="entry name" value="Transposase_8"/>
</dbReference>
<evidence type="ECO:0000313" key="11">
    <source>
        <dbReference type="EMBL" id="WMC11797.1"/>
    </source>
</evidence>
<dbReference type="KEGG" id="ope:PU634_05370"/>
<dbReference type="GO" id="GO:0015074">
    <property type="term" value="P:DNA integration"/>
    <property type="evidence" value="ECO:0007669"/>
    <property type="project" value="InterPro"/>
</dbReference>
<dbReference type="GO" id="GO:0003677">
    <property type="term" value="F:DNA binding"/>
    <property type="evidence" value="ECO:0007669"/>
    <property type="project" value="InterPro"/>
</dbReference>
<dbReference type="PANTHER" id="PTHR46889:SF4">
    <property type="entry name" value="TRANSPOSASE INSO FOR INSERTION SEQUENCE ELEMENT IS911B-RELATED"/>
    <property type="match status" value="1"/>
</dbReference>
<dbReference type="EMBL" id="CP118224">
    <property type="protein sequence ID" value="WMC11797.1"/>
    <property type="molecule type" value="Genomic_DNA"/>
</dbReference>
<dbReference type="EMBL" id="CP118224">
    <property type="protein sequence ID" value="WMC10937.1"/>
    <property type="molecule type" value="Genomic_DNA"/>
</dbReference>
<dbReference type="SUPFAM" id="SSF46689">
    <property type="entry name" value="Homeodomain-like"/>
    <property type="match status" value="1"/>
</dbReference>
<feature type="coiled-coil region" evidence="2">
    <location>
        <begin position="62"/>
        <end position="96"/>
    </location>
</feature>
<evidence type="ECO:0000259" key="3">
    <source>
        <dbReference type="PROSITE" id="PS50994"/>
    </source>
</evidence>
<dbReference type="Proteomes" id="UP001223802">
    <property type="component" value="Chromosome"/>
</dbReference>
<accession>A0AA50KMB9</accession>
<proteinExistence type="inferred from homology"/>
<reference evidence="4 12" key="1">
    <citation type="submission" date="2023-02" db="EMBL/GenBank/DDBJ databases">
        <title>Complete genome sequence of a novel bacterium Oceanimonas sp. NTOU-MSR1 isolated from marine coast sediment.</title>
        <authorList>
            <person name="Yang H.-T."/>
            <person name="Chen Y.-L."/>
            <person name="Ho Y.-N."/>
        </authorList>
    </citation>
    <scope>NUCLEOTIDE SEQUENCE [LARGE SCALE GENOMIC DNA]</scope>
    <source>
        <strain evidence="4 12">NTOU-MSR1</strain>
    </source>
</reference>
<dbReference type="KEGG" id="ope:PU634_16280"/>
<sequence length="392" mass="45224">MKYKPHRRFSDAFKREAVEASLSTTETQAQLAGRLGIHPNQLSRWRREWSMTKKSSDKAVENTGPEKSLQELEREVARLKKQLERKELENEILKKAQGVLRQARQVRFAFIEAHRSQRWRVSIMCEVLDVSRAGYYRWRTRQHSPGARAIERRTLNTFLLERARQLKNVPGYRKLWLEARDAGFCCGKNQVQRLLRDAGYRSCTAPKAGYQKPTSSLPVLPNLLNRQFSVGSANRVWVSDITQIRCSEGWLYIAAVLDLGTRRVVGRAMGAINSAQLVLEALEQAWQHQRPDGKQLLFHSDQGSQYRNGEVMRWLNTRGITISMSRRGNCWDNACSESFFALLKKEWTRPLGVLGRDEMADEVRYYTDEYYPKVRRHMALGGMTPDAYAAAA</sequence>
<feature type="domain" description="Integrase catalytic" evidence="3">
    <location>
        <begin position="217"/>
        <end position="392"/>
    </location>
</feature>
<dbReference type="PANTHER" id="PTHR46889">
    <property type="entry name" value="TRANSPOSASE INSF FOR INSERTION SEQUENCE IS3B-RELATED"/>
    <property type="match status" value="1"/>
</dbReference>
<comment type="similarity">
    <text evidence="1">Belongs to the transposase 8 family.</text>
</comment>
<evidence type="ECO:0000313" key="5">
    <source>
        <dbReference type="EMBL" id="WMC09730.1"/>
    </source>
</evidence>
<dbReference type="KEGG" id="ope:PU634_01590"/>
<evidence type="ECO:0000313" key="7">
    <source>
        <dbReference type="EMBL" id="WMC10608.1"/>
    </source>
</evidence>
<evidence type="ECO:0000313" key="10">
    <source>
        <dbReference type="EMBL" id="WMC11165.1"/>
    </source>
</evidence>
<dbReference type="InterPro" id="IPR012337">
    <property type="entry name" value="RNaseH-like_sf"/>
</dbReference>
<dbReference type="Gene3D" id="3.30.420.10">
    <property type="entry name" value="Ribonuclease H-like superfamily/Ribonuclease H"/>
    <property type="match status" value="1"/>
</dbReference>
<evidence type="ECO:0000313" key="6">
    <source>
        <dbReference type="EMBL" id="WMC10240.1"/>
    </source>
</evidence>
<dbReference type="InterPro" id="IPR001584">
    <property type="entry name" value="Integrase_cat-core"/>
</dbReference>
<dbReference type="GO" id="GO:0006313">
    <property type="term" value="P:DNA transposition"/>
    <property type="evidence" value="ECO:0007669"/>
    <property type="project" value="InterPro"/>
</dbReference>
<keyword evidence="12" id="KW-1185">Reference proteome</keyword>
<dbReference type="KEGG" id="ope:PU634_11470"/>
<dbReference type="PROSITE" id="PS50994">
    <property type="entry name" value="INTEGRASE"/>
    <property type="match status" value="1"/>
</dbReference>
<dbReference type="Pfam" id="PF01527">
    <property type="entry name" value="HTH_Tnp_1"/>
    <property type="match status" value="1"/>
</dbReference>
<dbReference type="InterPro" id="IPR048020">
    <property type="entry name" value="Transpos_IS3"/>
</dbReference>
<protein>
    <submittedName>
        <fullName evidence="4">IS3 family transposase</fullName>
    </submittedName>
</protein>
<dbReference type="KEGG" id="ope:PU634_00805"/>
<dbReference type="Gene3D" id="1.10.10.60">
    <property type="entry name" value="Homeodomain-like"/>
    <property type="match status" value="1"/>
</dbReference>
<dbReference type="InterPro" id="IPR036397">
    <property type="entry name" value="RNaseH_sf"/>
</dbReference>
<dbReference type="EMBL" id="CP118224">
    <property type="protein sequence ID" value="WMC09730.1"/>
    <property type="molecule type" value="Genomic_DNA"/>
</dbReference>
<dbReference type="RefSeq" id="WP_306760800.1">
    <property type="nucleotide sequence ID" value="NZ_CP118224.1"/>
</dbReference>
<dbReference type="KEGG" id="ope:PU634_10800"/>